<evidence type="ECO:0000256" key="1">
    <source>
        <dbReference type="SAM" id="MobiDB-lite"/>
    </source>
</evidence>
<feature type="compositionally biased region" description="Low complexity" evidence="1">
    <location>
        <begin position="106"/>
        <end position="148"/>
    </location>
</feature>
<sequence>MTTIKIQGVEPSQLSPGYEQRLRGLVAARGAGRRLAGVYVRGGCVELVLQLEGLGEGWAPPGAEEAGEEGAEGPGLGGAGGLGEGDEGEQAGESWGSGIDSLGVSSTAGEQAGDAAAPASGHGSGPSFSPPRSLCFGAPLPGALGQPRLGRRGGGAGGRGLPAAASEPHAGSLPSGHPLPPGDPVQLPALGARTRGGSGARAFSLSSGAGGVQGREARQALGLRAGPAEAAAASGGDWGLGLGLGSVGLGSGCAAGGSGPGPHDAAAEPLGLGLGLGLGLELLLRSARSLGSGGSASGLGSGEAGAGAVAELGLSALRAGGPAGSALLGPS</sequence>
<gene>
    <name evidence="2" type="ORF">HYH03_014941</name>
</gene>
<keyword evidence="3" id="KW-1185">Reference proteome</keyword>
<feature type="region of interest" description="Disordered" evidence="1">
    <location>
        <begin position="59"/>
        <end position="211"/>
    </location>
</feature>
<dbReference type="EMBL" id="JAEHOE010000113">
    <property type="protein sequence ID" value="KAG2486360.1"/>
    <property type="molecule type" value="Genomic_DNA"/>
</dbReference>
<accession>A0A835XMU8</accession>
<dbReference type="AlphaFoldDB" id="A0A835XMU8"/>
<evidence type="ECO:0000313" key="2">
    <source>
        <dbReference type="EMBL" id="KAG2486360.1"/>
    </source>
</evidence>
<feature type="compositionally biased region" description="Gly residues" evidence="1">
    <location>
        <begin position="72"/>
        <end position="83"/>
    </location>
</feature>
<protein>
    <submittedName>
        <fullName evidence="2">Uncharacterized protein</fullName>
    </submittedName>
</protein>
<reference evidence="2" key="1">
    <citation type="journal article" date="2020" name="bioRxiv">
        <title>Comparative genomics of Chlamydomonas.</title>
        <authorList>
            <person name="Craig R.J."/>
            <person name="Hasan A.R."/>
            <person name="Ness R.W."/>
            <person name="Keightley P.D."/>
        </authorList>
    </citation>
    <scope>NUCLEOTIDE SEQUENCE</scope>
    <source>
        <strain evidence="2">CCAP 11/70</strain>
    </source>
</reference>
<feature type="compositionally biased region" description="Low complexity" evidence="1">
    <location>
        <begin position="161"/>
        <end position="176"/>
    </location>
</feature>
<dbReference type="Proteomes" id="UP000612055">
    <property type="component" value="Unassembled WGS sequence"/>
</dbReference>
<evidence type="ECO:0000313" key="3">
    <source>
        <dbReference type="Proteomes" id="UP000612055"/>
    </source>
</evidence>
<proteinExistence type="predicted"/>
<organism evidence="2 3">
    <name type="scientific">Edaphochlamys debaryana</name>
    <dbReference type="NCBI Taxonomy" id="47281"/>
    <lineage>
        <taxon>Eukaryota</taxon>
        <taxon>Viridiplantae</taxon>
        <taxon>Chlorophyta</taxon>
        <taxon>core chlorophytes</taxon>
        <taxon>Chlorophyceae</taxon>
        <taxon>CS clade</taxon>
        <taxon>Chlamydomonadales</taxon>
        <taxon>Chlamydomonadales incertae sedis</taxon>
        <taxon>Edaphochlamys</taxon>
    </lineage>
</organism>
<name>A0A835XMU8_9CHLO</name>
<comment type="caution">
    <text evidence="2">The sequence shown here is derived from an EMBL/GenBank/DDBJ whole genome shotgun (WGS) entry which is preliminary data.</text>
</comment>